<dbReference type="EMBL" id="QXFT01001341">
    <property type="protein sequence ID" value="KAE9321377.1"/>
    <property type="molecule type" value="Genomic_DNA"/>
</dbReference>
<organism evidence="1 4">
    <name type="scientific">Phytophthora rubi</name>
    <dbReference type="NCBI Taxonomy" id="129364"/>
    <lineage>
        <taxon>Eukaryota</taxon>
        <taxon>Sar</taxon>
        <taxon>Stramenopiles</taxon>
        <taxon>Oomycota</taxon>
        <taxon>Peronosporomycetes</taxon>
        <taxon>Peronosporales</taxon>
        <taxon>Peronosporaceae</taxon>
        <taxon>Phytophthora</taxon>
    </lineage>
</organism>
<evidence type="ECO:0000313" key="2">
    <source>
        <dbReference type="EMBL" id="KAE9321377.1"/>
    </source>
</evidence>
<dbReference type="AlphaFoldDB" id="A0A6A3KAI4"/>
<evidence type="ECO:0000313" key="3">
    <source>
        <dbReference type="Proteomes" id="UP000434957"/>
    </source>
</evidence>
<dbReference type="Proteomes" id="UP000435112">
    <property type="component" value="Unassembled WGS sequence"/>
</dbReference>
<accession>A0A6A3KAI4</accession>
<dbReference type="EMBL" id="QXFU01001336">
    <property type="protein sequence ID" value="KAE9004660.1"/>
    <property type="molecule type" value="Genomic_DNA"/>
</dbReference>
<dbReference type="PANTHER" id="PTHR47150">
    <property type="entry name" value="OS12G0169200 PROTEIN"/>
    <property type="match status" value="1"/>
</dbReference>
<name>A0A6A3KAI4_9STRA</name>
<sequence length="276" mass="30845">MCRFRMRQQLFTNVMTGVVGYDSFFDQKQDAAGRVRISSLSKVTSALGVLAYASSVDSIDENLEMSETTVRACVQHFCDAVIGVFSAEYLRPSLPSEDQGLLKSTKVLEAVADYKLRIWHYDFGSSGSLNDLNMLEQSPVFHALLRGDATTIHFEINADEIYPNWPVLVKLIEKPLGLKYQPFARMQEACCKDVERCSGVLQAQWCIPDTPCRLWSATAMETVMKACVILHSMIVEDKSAFATTNPHSYLFDAACQPGGIPVQSVRDHRLSLECRV</sequence>
<dbReference type="InterPro" id="IPR006912">
    <property type="entry name" value="Harbinger_derived_prot"/>
</dbReference>
<dbReference type="PANTHER" id="PTHR47150:SF5">
    <property type="entry name" value="OS07G0546750 PROTEIN"/>
    <property type="match status" value="1"/>
</dbReference>
<proteinExistence type="predicted"/>
<gene>
    <name evidence="1" type="ORF">PR002_g17000</name>
    <name evidence="2" type="ORF">PR003_g17492</name>
</gene>
<dbReference type="OrthoDB" id="119179at2759"/>
<reference evidence="1 4" key="1">
    <citation type="submission" date="2018-09" db="EMBL/GenBank/DDBJ databases">
        <title>Genomic investigation of the strawberry pathogen Phytophthora fragariae indicates pathogenicity is determined by transcriptional variation in three key races.</title>
        <authorList>
            <person name="Adams T.M."/>
            <person name="Armitage A.D."/>
            <person name="Sobczyk M.K."/>
            <person name="Bates H.J."/>
            <person name="Dunwell J.M."/>
            <person name="Nellist C.F."/>
            <person name="Harrison R.J."/>
        </authorList>
    </citation>
    <scope>NUCLEOTIDE SEQUENCE [LARGE SCALE GENOMIC DNA]</scope>
    <source>
        <strain evidence="1 4">SCRP324</strain>
        <strain evidence="2 3">SCRP333</strain>
    </source>
</reference>
<dbReference type="Pfam" id="PF04827">
    <property type="entry name" value="Plant_tran"/>
    <property type="match status" value="1"/>
</dbReference>
<evidence type="ECO:0000313" key="4">
    <source>
        <dbReference type="Proteomes" id="UP000435112"/>
    </source>
</evidence>
<comment type="caution">
    <text evidence="1">The sequence shown here is derived from an EMBL/GenBank/DDBJ whole genome shotgun (WGS) entry which is preliminary data.</text>
</comment>
<dbReference type="Proteomes" id="UP000434957">
    <property type="component" value="Unassembled WGS sequence"/>
</dbReference>
<protein>
    <submittedName>
        <fullName evidence="1">Uncharacterized protein</fullName>
    </submittedName>
</protein>
<keyword evidence="3" id="KW-1185">Reference proteome</keyword>
<evidence type="ECO:0000313" key="1">
    <source>
        <dbReference type="EMBL" id="KAE9004660.1"/>
    </source>
</evidence>